<dbReference type="GO" id="GO:0005634">
    <property type="term" value="C:nucleus"/>
    <property type="evidence" value="ECO:0007669"/>
    <property type="project" value="TreeGrafter"/>
</dbReference>
<dbReference type="AlphaFoldDB" id="A0A482XAI2"/>
<dbReference type="EMBL" id="QKKF02014473">
    <property type="protein sequence ID" value="RZF42746.1"/>
    <property type="molecule type" value="Genomic_DNA"/>
</dbReference>
<comment type="caution">
    <text evidence="1">The sequence shown here is derived from an EMBL/GenBank/DDBJ whole genome shotgun (WGS) entry which is preliminary data.</text>
</comment>
<organism evidence="1 2">
    <name type="scientific">Laodelphax striatellus</name>
    <name type="common">Small brown planthopper</name>
    <name type="synonym">Delphax striatella</name>
    <dbReference type="NCBI Taxonomy" id="195883"/>
    <lineage>
        <taxon>Eukaryota</taxon>
        <taxon>Metazoa</taxon>
        <taxon>Ecdysozoa</taxon>
        <taxon>Arthropoda</taxon>
        <taxon>Hexapoda</taxon>
        <taxon>Insecta</taxon>
        <taxon>Pterygota</taxon>
        <taxon>Neoptera</taxon>
        <taxon>Paraneoptera</taxon>
        <taxon>Hemiptera</taxon>
        <taxon>Auchenorrhyncha</taxon>
        <taxon>Fulgoroidea</taxon>
        <taxon>Delphacidae</taxon>
        <taxon>Criomorphinae</taxon>
        <taxon>Laodelphax</taxon>
    </lineage>
</organism>
<dbReference type="GO" id="GO:0006203">
    <property type="term" value="P:dGTP catabolic process"/>
    <property type="evidence" value="ECO:0007669"/>
    <property type="project" value="TreeGrafter"/>
</dbReference>
<dbReference type="Gene3D" id="1.10.3210.10">
    <property type="entry name" value="Hypothetical protein af1432"/>
    <property type="match status" value="1"/>
</dbReference>
<dbReference type="GO" id="GO:0008832">
    <property type="term" value="F:dGTPase activity"/>
    <property type="evidence" value="ECO:0007669"/>
    <property type="project" value="TreeGrafter"/>
</dbReference>
<dbReference type="PANTHER" id="PTHR11373:SF4">
    <property type="entry name" value="DEOXYNUCLEOSIDE TRIPHOSPHATE TRIPHOSPHOHYDROLASE SAMHD1"/>
    <property type="match status" value="1"/>
</dbReference>
<keyword evidence="2" id="KW-1185">Reference proteome</keyword>
<gene>
    <name evidence="1" type="ORF">LSTR_LSTR013437</name>
</gene>
<proteinExistence type="predicted"/>
<dbReference type="Proteomes" id="UP000291343">
    <property type="component" value="Unassembled WGS sequence"/>
</dbReference>
<name>A0A482XAI2_LAOST</name>
<sequence length="276" mass="31959">MRRRWRPSNGAFLPSCVPCGAARHGKVIVLLRPNATQRNPRGPTCLLNILITFDYRRLLEFCLLVDVEEVDREEGGGEEKKEEKKRRKLVIGFKDKEKYSVLDIFRVRADLHLRAYQHPVVKNIDLMWKDAIKLANDFYRIPYGDGQEISLLDAHTNIRVFATLTDHIFYDIYNSLNPKLAPAQALLKRILKRQLYTYIGAFKIQQKQGESLAAVKSEAERLLNDISCELRCCIVKIDFGHHTNPLSKVVLYDGKHRRKPHYSPLLYGTDDFPIKL</sequence>
<protein>
    <submittedName>
        <fullName evidence="1">Uncharacterized protein</fullName>
    </submittedName>
</protein>
<dbReference type="InParanoid" id="A0A482XAI2"/>
<accession>A0A482XAI2</accession>
<dbReference type="SUPFAM" id="SSF109604">
    <property type="entry name" value="HD-domain/PDEase-like"/>
    <property type="match status" value="1"/>
</dbReference>
<dbReference type="STRING" id="195883.A0A482XAI2"/>
<evidence type="ECO:0000313" key="2">
    <source>
        <dbReference type="Proteomes" id="UP000291343"/>
    </source>
</evidence>
<dbReference type="PANTHER" id="PTHR11373">
    <property type="entry name" value="DEOXYNUCLEOSIDE TRIPHOSPHATE TRIPHOSPHOHYDROLASE"/>
    <property type="match status" value="1"/>
</dbReference>
<dbReference type="InterPro" id="IPR050135">
    <property type="entry name" value="dGTPase-like"/>
</dbReference>
<dbReference type="OrthoDB" id="9991235at2759"/>
<dbReference type="SMR" id="A0A482XAI2"/>
<evidence type="ECO:0000313" key="1">
    <source>
        <dbReference type="EMBL" id="RZF42746.1"/>
    </source>
</evidence>
<reference evidence="1 2" key="1">
    <citation type="journal article" date="2017" name="Gigascience">
        <title>Genome sequence of the small brown planthopper, Laodelphax striatellus.</title>
        <authorList>
            <person name="Zhu J."/>
            <person name="Jiang F."/>
            <person name="Wang X."/>
            <person name="Yang P."/>
            <person name="Bao Y."/>
            <person name="Zhao W."/>
            <person name="Wang W."/>
            <person name="Lu H."/>
            <person name="Wang Q."/>
            <person name="Cui N."/>
            <person name="Li J."/>
            <person name="Chen X."/>
            <person name="Luo L."/>
            <person name="Yu J."/>
            <person name="Kang L."/>
            <person name="Cui F."/>
        </authorList>
    </citation>
    <scope>NUCLEOTIDE SEQUENCE [LARGE SCALE GENOMIC DNA]</scope>
    <source>
        <strain evidence="1">Lst14</strain>
    </source>
</reference>